<feature type="transmembrane region" description="Helical" evidence="6">
    <location>
        <begin position="432"/>
        <end position="454"/>
    </location>
</feature>
<feature type="domain" description="Anoctamin transmembrane" evidence="7">
    <location>
        <begin position="199"/>
        <end position="627"/>
    </location>
</feature>
<dbReference type="Proteomes" id="UP001331515">
    <property type="component" value="Unassembled WGS sequence"/>
</dbReference>
<accession>A0AAN8DGK1</accession>
<dbReference type="PANTHER" id="PTHR12308">
    <property type="entry name" value="ANOCTAMIN"/>
    <property type="match status" value="1"/>
</dbReference>
<dbReference type="InterPro" id="IPR049452">
    <property type="entry name" value="Anoctamin_TM"/>
</dbReference>
<evidence type="ECO:0000256" key="2">
    <source>
        <dbReference type="ARBA" id="ARBA00009671"/>
    </source>
</evidence>
<reference evidence="8 9" key="1">
    <citation type="journal article" date="2023" name="Mol. Biol. Evol.">
        <title>Genomics of Secondarily Temperate Adaptation in the Only Non-Antarctic Icefish.</title>
        <authorList>
            <person name="Rivera-Colon A.G."/>
            <person name="Rayamajhi N."/>
            <person name="Minhas B.F."/>
            <person name="Madrigal G."/>
            <person name="Bilyk K.T."/>
            <person name="Yoon V."/>
            <person name="Hune M."/>
            <person name="Gregory S."/>
            <person name="Cheng C.H.C."/>
            <person name="Catchen J.M."/>
        </authorList>
    </citation>
    <scope>NUCLEOTIDE SEQUENCE [LARGE SCALE GENOMIC DNA]</scope>
    <source>
        <tissue evidence="8">White muscle</tissue>
    </source>
</reference>
<organism evidence="8 9">
    <name type="scientific">Champsocephalus gunnari</name>
    <name type="common">Mackerel icefish</name>
    <dbReference type="NCBI Taxonomy" id="52237"/>
    <lineage>
        <taxon>Eukaryota</taxon>
        <taxon>Metazoa</taxon>
        <taxon>Chordata</taxon>
        <taxon>Craniata</taxon>
        <taxon>Vertebrata</taxon>
        <taxon>Euteleostomi</taxon>
        <taxon>Actinopterygii</taxon>
        <taxon>Neopterygii</taxon>
        <taxon>Teleostei</taxon>
        <taxon>Neoteleostei</taxon>
        <taxon>Acanthomorphata</taxon>
        <taxon>Eupercaria</taxon>
        <taxon>Perciformes</taxon>
        <taxon>Notothenioidei</taxon>
        <taxon>Channichthyidae</taxon>
        <taxon>Champsocephalus</taxon>
    </lineage>
</organism>
<evidence type="ECO:0000256" key="1">
    <source>
        <dbReference type="ARBA" id="ARBA00004141"/>
    </source>
</evidence>
<evidence type="ECO:0000256" key="5">
    <source>
        <dbReference type="ARBA" id="ARBA00023136"/>
    </source>
</evidence>
<keyword evidence="3 6" id="KW-0812">Transmembrane</keyword>
<comment type="subcellular location">
    <subcellularLocation>
        <location evidence="1 6">Membrane</location>
        <topology evidence="1 6">Multi-pass membrane protein</topology>
    </subcellularLocation>
</comment>
<evidence type="ECO:0000256" key="6">
    <source>
        <dbReference type="RuleBase" id="RU280814"/>
    </source>
</evidence>
<evidence type="ECO:0000313" key="8">
    <source>
        <dbReference type="EMBL" id="KAK5922811.1"/>
    </source>
</evidence>
<dbReference type="InterPro" id="IPR007632">
    <property type="entry name" value="Anoctamin"/>
</dbReference>
<feature type="transmembrane region" description="Helical" evidence="6">
    <location>
        <begin position="358"/>
        <end position="379"/>
    </location>
</feature>
<comment type="caution">
    <text evidence="8">The sequence shown here is derived from an EMBL/GenBank/DDBJ whole genome shotgun (WGS) entry which is preliminary data.</text>
</comment>
<protein>
    <recommendedName>
        <fullName evidence="6">Anoctamin</fullName>
    </recommendedName>
</protein>
<evidence type="ECO:0000256" key="3">
    <source>
        <dbReference type="ARBA" id="ARBA00022692"/>
    </source>
</evidence>
<keyword evidence="9" id="KW-1185">Reference proteome</keyword>
<feature type="transmembrane region" description="Helical" evidence="6">
    <location>
        <begin position="399"/>
        <end position="420"/>
    </location>
</feature>
<feature type="transmembrane region" description="Helical" evidence="6">
    <location>
        <begin position="208"/>
        <end position="233"/>
    </location>
</feature>
<name>A0AAN8DGK1_CHAGU</name>
<comment type="similarity">
    <text evidence="2 6">Belongs to the anoctamin family.</text>
</comment>
<feature type="transmembrane region" description="Helical" evidence="6">
    <location>
        <begin position="311"/>
        <end position="338"/>
    </location>
</feature>
<sequence length="652" mass="74830">MVPAVSADCSSTSFTPLVVLELASDTKQEAIAWLLGRIRDPQQNGGTGLLVEQLGLGDGGSEKENPNLFLVGAKWQRLLSGAEEVGLFKEFSDGSMRGFTCANKHNFKHFEGDGDSFISMAECQYIIKHELDTLRAKDETHVPGHPQVKLYPGKSIIRRLLSKGVLIQVFPLHEKEELKRLSYAWYQKVKLSFQPLDDIRRYYGEGQALYFGFLEYFTFALVPMALIGVPYYLFDWENYDKYVVFAVFNLVWCTVILELWKRFSTSLAYSWGTLSRKKAFEEPRPGFHGVLGFNPVTGREEPLYSNTKRQLCIYLVSLPFVLLCLYLSLYVMMIYFLMEGWVLSVHDEEPTFWTGVLLFIPSIIYAVVIEIMNLVYRYAAEFLTGWENHRLESSYQNQLVLKVLVFNFFNCFASLFYIAFAMQDMALLRQSLATLLITSQILNQVMEAFLPYWLQRRRNKKMMRKVQKRKAVAEAELPLAEQVRLEADMSTYLGTFDDYLELFLLFGYVSLFSCVYPLAAVLVVLNNITEVYSDAFKMCRVFKRPFSEPAANIGVWQLAFEAMSVIAVVTNCSLIGMSPQVKAYFSESETQLILWTVAIEHVLLAFKFILSFIIPDVPKHIQIKLSRLEFESLEALKKKKMLEASELTKGIQ</sequence>
<evidence type="ECO:0000259" key="7">
    <source>
        <dbReference type="Pfam" id="PF04547"/>
    </source>
</evidence>
<feature type="transmembrane region" description="Helical" evidence="6">
    <location>
        <begin position="502"/>
        <end position="525"/>
    </location>
</feature>
<feature type="transmembrane region" description="Helical" evidence="6">
    <location>
        <begin position="592"/>
        <end position="614"/>
    </location>
</feature>
<proteinExistence type="inferred from homology"/>
<dbReference type="EMBL" id="JAURVH010001522">
    <property type="protein sequence ID" value="KAK5922811.1"/>
    <property type="molecule type" value="Genomic_DNA"/>
</dbReference>
<feature type="transmembrane region" description="Helical" evidence="6">
    <location>
        <begin position="239"/>
        <end position="260"/>
    </location>
</feature>
<evidence type="ECO:0000256" key="4">
    <source>
        <dbReference type="ARBA" id="ARBA00022989"/>
    </source>
</evidence>
<gene>
    <name evidence="8" type="ORF">CgunFtcFv8_020044</name>
</gene>
<dbReference type="GO" id="GO:0005254">
    <property type="term" value="F:chloride channel activity"/>
    <property type="evidence" value="ECO:0007669"/>
    <property type="project" value="TreeGrafter"/>
</dbReference>
<keyword evidence="5 6" id="KW-0472">Membrane</keyword>
<keyword evidence="4 6" id="KW-1133">Transmembrane helix</keyword>
<dbReference type="GO" id="GO:0005886">
    <property type="term" value="C:plasma membrane"/>
    <property type="evidence" value="ECO:0007669"/>
    <property type="project" value="TreeGrafter"/>
</dbReference>
<dbReference type="AlphaFoldDB" id="A0AAN8DGK1"/>
<dbReference type="Pfam" id="PF04547">
    <property type="entry name" value="Anoctamin"/>
    <property type="match status" value="1"/>
</dbReference>
<evidence type="ECO:0000313" key="9">
    <source>
        <dbReference type="Proteomes" id="UP001331515"/>
    </source>
</evidence>
<dbReference type="PANTHER" id="PTHR12308:SF40">
    <property type="entry name" value="ANOCTAMIN-10"/>
    <property type="match status" value="1"/>
</dbReference>